<evidence type="ECO:0000313" key="3">
    <source>
        <dbReference type="Proteomes" id="UP000317429"/>
    </source>
</evidence>
<dbReference type="KEGG" id="pnd:Pla175_18360"/>
<keyword evidence="3" id="KW-1185">Reference proteome</keyword>
<evidence type="ECO:0000256" key="1">
    <source>
        <dbReference type="SAM" id="SignalP"/>
    </source>
</evidence>
<proteinExistence type="predicted"/>
<protein>
    <submittedName>
        <fullName evidence="2">Uncharacterized protein</fullName>
    </submittedName>
</protein>
<feature type="signal peptide" evidence="1">
    <location>
        <begin position="1"/>
        <end position="28"/>
    </location>
</feature>
<dbReference type="Proteomes" id="UP000317429">
    <property type="component" value="Chromosome"/>
</dbReference>
<sequence length="409" mass="43885" precursor="true">MIVRNLVRLLSSALPAAVLLALPHTVQAQPGAVAYASESPAKSSAYPKGDFAAHLTAATGGDGSSCGGGACDWGWGCGGSPFRTGPGPCDDWRVGPRWRGSVGAIVLFRESIDLVGLAAESMAGGAAIPLGADTVTENFDHGIGGRLRLINDFSEQRGYSVEVNYVGIPEWNASAYSPERPPAGPVIPGVTQQRSLEYTSYMHSVEVNMLRQSDSVVEAYGGARYIRLAEDVDDFLNRAESFPALPPNAPVPDPVLDVRDLLRHVGVANNLIGIQGGLRSDLFQVTPRLRFEGFLNGGAYCNLIYRDSRIDETRRVVALDDPSTPDSEAIEVTQSSQVGYESDRARIAYTAEASFAAALQWNRCLSTKLGYQVLYLDGLELGASAFRGIPPSSEDLLLHGFFASLEYRR</sequence>
<accession>A0A518DAH6</accession>
<evidence type="ECO:0000313" key="2">
    <source>
        <dbReference type="EMBL" id="QDU88458.1"/>
    </source>
</evidence>
<gene>
    <name evidence="2" type="ORF">Pla175_18360</name>
</gene>
<dbReference type="EMBL" id="CP036291">
    <property type="protein sequence ID" value="QDU88458.1"/>
    <property type="molecule type" value="Genomic_DNA"/>
</dbReference>
<dbReference type="OrthoDB" id="244472at2"/>
<feature type="chain" id="PRO_5022133140" evidence="1">
    <location>
        <begin position="29"/>
        <end position="409"/>
    </location>
</feature>
<organism evidence="2 3">
    <name type="scientific">Pirellulimonas nuda</name>
    <dbReference type="NCBI Taxonomy" id="2528009"/>
    <lineage>
        <taxon>Bacteria</taxon>
        <taxon>Pseudomonadati</taxon>
        <taxon>Planctomycetota</taxon>
        <taxon>Planctomycetia</taxon>
        <taxon>Pirellulales</taxon>
        <taxon>Lacipirellulaceae</taxon>
        <taxon>Pirellulimonas</taxon>
    </lineage>
</organism>
<dbReference type="RefSeq" id="WP_145283399.1">
    <property type="nucleotide sequence ID" value="NZ_CP036291.1"/>
</dbReference>
<dbReference type="AlphaFoldDB" id="A0A518DAH6"/>
<keyword evidence="1" id="KW-0732">Signal</keyword>
<name>A0A518DAH6_9BACT</name>
<reference evidence="2 3" key="1">
    <citation type="submission" date="2019-02" db="EMBL/GenBank/DDBJ databases">
        <title>Deep-cultivation of Planctomycetes and their phenomic and genomic characterization uncovers novel biology.</title>
        <authorList>
            <person name="Wiegand S."/>
            <person name="Jogler M."/>
            <person name="Boedeker C."/>
            <person name="Pinto D."/>
            <person name="Vollmers J."/>
            <person name="Rivas-Marin E."/>
            <person name="Kohn T."/>
            <person name="Peeters S.H."/>
            <person name="Heuer A."/>
            <person name="Rast P."/>
            <person name="Oberbeckmann S."/>
            <person name="Bunk B."/>
            <person name="Jeske O."/>
            <person name="Meyerdierks A."/>
            <person name="Storesund J.E."/>
            <person name="Kallscheuer N."/>
            <person name="Luecker S."/>
            <person name="Lage O.M."/>
            <person name="Pohl T."/>
            <person name="Merkel B.J."/>
            <person name="Hornburger P."/>
            <person name="Mueller R.-W."/>
            <person name="Bruemmer F."/>
            <person name="Labrenz M."/>
            <person name="Spormann A.M."/>
            <person name="Op den Camp H."/>
            <person name="Overmann J."/>
            <person name="Amann R."/>
            <person name="Jetten M.S.M."/>
            <person name="Mascher T."/>
            <person name="Medema M.H."/>
            <person name="Devos D.P."/>
            <person name="Kaster A.-K."/>
            <person name="Ovreas L."/>
            <person name="Rohde M."/>
            <person name="Galperin M.Y."/>
            <person name="Jogler C."/>
        </authorList>
    </citation>
    <scope>NUCLEOTIDE SEQUENCE [LARGE SCALE GENOMIC DNA]</scope>
    <source>
        <strain evidence="2 3">Pla175</strain>
    </source>
</reference>